<evidence type="ECO:0000256" key="7">
    <source>
        <dbReference type="HAMAP-Rule" id="MF_01454"/>
    </source>
</evidence>
<dbReference type="InterPro" id="IPR014100">
    <property type="entry name" value="GTP-bd_Obg/CgtA"/>
</dbReference>
<dbReference type="Gene3D" id="2.70.210.12">
    <property type="entry name" value="GTP1/OBG domain"/>
    <property type="match status" value="1"/>
</dbReference>
<feature type="binding site" evidence="7">
    <location>
        <begin position="304"/>
        <end position="307"/>
    </location>
    <ligand>
        <name>GTP</name>
        <dbReference type="ChEBI" id="CHEBI:37565"/>
    </ligand>
</feature>
<feature type="domain" description="OBG-type G" evidence="8">
    <location>
        <begin position="184"/>
        <end position="352"/>
    </location>
</feature>
<feature type="binding site" evidence="7">
    <location>
        <begin position="215"/>
        <end position="219"/>
    </location>
    <ligand>
        <name>GTP</name>
        <dbReference type="ChEBI" id="CHEBI:37565"/>
    </ligand>
</feature>
<feature type="binding site" evidence="7">
    <location>
        <begin position="333"/>
        <end position="335"/>
    </location>
    <ligand>
        <name>GTP</name>
        <dbReference type="ChEBI" id="CHEBI:37565"/>
    </ligand>
</feature>
<dbReference type="GO" id="GO:0000287">
    <property type="term" value="F:magnesium ion binding"/>
    <property type="evidence" value="ECO:0007669"/>
    <property type="project" value="InterPro"/>
</dbReference>
<evidence type="ECO:0000256" key="2">
    <source>
        <dbReference type="ARBA" id="ARBA00022490"/>
    </source>
</evidence>
<feature type="binding site" evidence="7">
    <location>
        <begin position="237"/>
        <end position="240"/>
    </location>
    <ligand>
        <name>GTP</name>
        <dbReference type="ChEBI" id="CHEBI:37565"/>
    </ligand>
</feature>
<dbReference type="InterPro" id="IPR031167">
    <property type="entry name" value="G_OBG"/>
</dbReference>
<organism evidence="10 11">
    <name type="scientific">Gloeobacter kilaueensis (strain ATCC BAA-2537 / CCAP 1431/1 / ULC 316 / JS1)</name>
    <dbReference type="NCBI Taxonomy" id="1183438"/>
    <lineage>
        <taxon>Bacteria</taxon>
        <taxon>Bacillati</taxon>
        <taxon>Cyanobacteriota</taxon>
        <taxon>Cyanophyceae</taxon>
        <taxon>Gloeobacterales</taxon>
        <taxon>Gloeobacteraceae</taxon>
        <taxon>Gloeobacter</taxon>
    </lineage>
</organism>
<feature type="binding site" evidence="7">
    <location>
        <position position="197"/>
    </location>
    <ligand>
        <name>Mg(2+)</name>
        <dbReference type="ChEBI" id="CHEBI:18420"/>
    </ligand>
</feature>
<evidence type="ECO:0000256" key="6">
    <source>
        <dbReference type="ARBA" id="ARBA00023134"/>
    </source>
</evidence>
<comment type="function">
    <text evidence="7">An essential GTPase which binds GTP, GDP and possibly (p)ppGpp with moderate affinity, with high nucleotide exchange rates and a fairly low GTP hydrolysis rate. Plays a role in control of the cell cycle, stress response, ribosome biogenesis and in those bacteria that undergo differentiation, in morphogenesis control.</text>
</comment>
<dbReference type="NCBIfam" id="NF008956">
    <property type="entry name" value="PRK12299.1"/>
    <property type="match status" value="1"/>
</dbReference>
<dbReference type="NCBIfam" id="NF008955">
    <property type="entry name" value="PRK12297.1"/>
    <property type="match status" value="1"/>
</dbReference>
<dbReference type="EMBL" id="CP003587">
    <property type="protein sequence ID" value="AGY57928.1"/>
    <property type="molecule type" value="Genomic_DNA"/>
</dbReference>
<name>U5QGD7_GLOK1</name>
<dbReference type="InterPro" id="IPR006074">
    <property type="entry name" value="GTP1-OBG_CS"/>
</dbReference>
<evidence type="ECO:0000313" key="10">
    <source>
        <dbReference type="EMBL" id="AGY57928.1"/>
    </source>
</evidence>
<dbReference type="STRING" id="1183438.GKIL_1682"/>
<dbReference type="GO" id="GO:0003924">
    <property type="term" value="F:GTPase activity"/>
    <property type="evidence" value="ECO:0007669"/>
    <property type="project" value="UniProtKB-UniRule"/>
</dbReference>
<dbReference type="CDD" id="cd01898">
    <property type="entry name" value="Obg"/>
    <property type="match status" value="1"/>
</dbReference>
<protein>
    <recommendedName>
        <fullName evidence="7">GTPase Obg</fullName>
        <ecNumber evidence="7">3.6.5.-</ecNumber>
    </recommendedName>
    <alternativeName>
        <fullName evidence="7">GTP-binding protein Obg</fullName>
    </alternativeName>
</protein>
<dbReference type="InterPro" id="IPR036726">
    <property type="entry name" value="GTP1_OBG_dom_sf"/>
</dbReference>
<comment type="cofactor">
    <cofactor evidence="7">
        <name>Mg(2+)</name>
        <dbReference type="ChEBI" id="CHEBI:18420"/>
    </cofactor>
</comment>
<dbReference type="InterPro" id="IPR006169">
    <property type="entry name" value="GTP1_OBG_dom"/>
</dbReference>
<evidence type="ECO:0000256" key="4">
    <source>
        <dbReference type="ARBA" id="ARBA00022801"/>
    </source>
</evidence>
<dbReference type="PIRSF" id="PIRSF002401">
    <property type="entry name" value="GTP_bd_Obg/CgtA"/>
    <property type="match status" value="1"/>
</dbReference>
<dbReference type="KEGG" id="glj:GKIL_1682"/>
<keyword evidence="7" id="KW-0479">Metal-binding</keyword>
<accession>U5QGD7</accession>
<keyword evidence="3 7" id="KW-0547">Nucleotide-binding</keyword>
<dbReference type="PROSITE" id="PS00905">
    <property type="entry name" value="GTP1_OBG"/>
    <property type="match status" value="1"/>
</dbReference>
<comment type="similarity">
    <text evidence="1 7">Belongs to the TRAFAC class OBG-HflX-like GTPase superfamily. OBG GTPase family.</text>
</comment>
<dbReference type="Proteomes" id="UP000017396">
    <property type="component" value="Chromosome"/>
</dbReference>
<dbReference type="Pfam" id="PF01018">
    <property type="entry name" value="GTP1_OBG"/>
    <property type="match status" value="1"/>
</dbReference>
<feature type="domain" description="Obg" evidence="9">
    <location>
        <begin position="25"/>
        <end position="183"/>
    </location>
</feature>
<dbReference type="EC" id="3.6.5.-" evidence="7"/>
<dbReference type="InterPro" id="IPR045086">
    <property type="entry name" value="OBG_GTPase"/>
</dbReference>
<gene>
    <name evidence="7 10" type="primary">obg</name>
    <name evidence="10" type="ORF">GKIL_1682</name>
</gene>
<feature type="binding site" evidence="7">
    <location>
        <position position="217"/>
    </location>
    <ligand>
        <name>Mg(2+)</name>
        <dbReference type="ChEBI" id="CHEBI:18420"/>
    </ligand>
</feature>
<dbReference type="NCBIfam" id="TIGR02729">
    <property type="entry name" value="Obg_CgtA"/>
    <property type="match status" value="1"/>
</dbReference>
<evidence type="ECO:0000256" key="3">
    <source>
        <dbReference type="ARBA" id="ARBA00022741"/>
    </source>
</evidence>
<evidence type="ECO:0000313" key="11">
    <source>
        <dbReference type="Proteomes" id="UP000017396"/>
    </source>
</evidence>
<sequence length="359" mass="37770">MSAQPGAAGAETNRYDGIEPETEAMQFIDRAEIQVEGGRGGDGMVAYRREKYVPAGGPAGGDGGRGGAVVLVATENLQTLLDFKYRHLFKADDGGKGGPKNKTGAQGADLQIAVPAGTVVQDQDTGTILGDLTRADERLVVAVGGRGGHGNTHFASNQNRAPDFATEGRLGQQRTLLLELKLLAEVGIIGLPNAGKSTLISVLSAARPRIADYPFTTLVPNLGVVRRPTGDGVVFADIPGLIEGAHQGVGLGHEFLRHIERTRVLIHLVALDRPDPLADYCTVRAELERYGRGLTAKPQILALSKADLCPPDAAGDWQSRLAELTQSPVIVLSAAAHANLDLLLGRVWGLLEVPATVAT</sequence>
<dbReference type="PANTHER" id="PTHR11702:SF31">
    <property type="entry name" value="MITOCHONDRIAL RIBOSOME-ASSOCIATED GTPASE 2"/>
    <property type="match status" value="1"/>
</dbReference>
<dbReference type="PATRIC" id="fig|1183438.3.peg.1656"/>
<evidence type="ECO:0000259" key="8">
    <source>
        <dbReference type="PROSITE" id="PS51710"/>
    </source>
</evidence>
<dbReference type="InterPro" id="IPR027417">
    <property type="entry name" value="P-loop_NTPase"/>
</dbReference>
<dbReference type="AlphaFoldDB" id="U5QGD7"/>
<evidence type="ECO:0000259" key="9">
    <source>
        <dbReference type="PROSITE" id="PS51883"/>
    </source>
</evidence>
<dbReference type="SUPFAM" id="SSF82051">
    <property type="entry name" value="Obg GTP-binding protein N-terminal domain"/>
    <property type="match status" value="1"/>
</dbReference>
<dbReference type="HAMAP" id="MF_01454">
    <property type="entry name" value="GTPase_Obg"/>
    <property type="match status" value="1"/>
</dbReference>
<dbReference type="eggNOG" id="COG0536">
    <property type="taxonomic scope" value="Bacteria"/>
</dbReference>
<dbReference type="Gene3D" id="3.40.50.300">
    <property type="entry name" value="P-loop containing nucleotide triphosphate hydrolases"/>
    <property type="match status" value="1"/>
</dbReference>
<keyword evidence="2 7" id="KW-0963">Cytoplasm</keyword>
<proteinExistence type="inferred from homology"/>
<dbReference type="PANTHER" id="PTHR11702">
    <property type="entry name" value="DEVELOPMENTALLY REGULATED GTP-BINDING PROTEIN-RELATED"/>
    <property type="match status" value="1"/>
</dbReference>
<comment type="subcellular location">
    <subcellularLocation>
        <location evidence="7">Cytoplasm</location>
    </subcellularLocation>
</comment>
<dbReference type="SUPFAM" id="SSF52540">
    <property type="entry name" value="P-loop containing nucleoside triphosphate hydrolases"/>
    <property type="match status" value="1"/>
</dbReference>
<feature type="binding site" evidence="7">
    <location>
        <begin position="190"/>
        <end position="197"/>
    </location>
    <ligand>
        <name>GTP</name>
        <dbReference type="ChEBI" id="CHEBI:37565"/>
    </ligand>
</feature>
<keyword evidence="6 7" id="KW-0342">GTP-binding</keyword>
<keyword evidence="11" id="KW-1185">Reference proteome</keyword>
<dbReference type="PRINTS" id="PR00326">
    <property type="entry name" value="GTP1OBG"/>
</dbReference>
<comment type="subunit">
    <text evidence="7">Monomer.</text>
</comment>
<dbReference type="HOGENOM" id="CLU_011747_2_3_3"/>
<dbReference type="GO" id="GO:0005737">
    <property type="term" value="C:cytoplasm"/>
    <property type="evidence" value="ECO:0007669"/>
    <property type="project" value="UniProtKB-SubCell"/>
</dbReference>
<dbReference type="FunFam" id="2.70.210.12:FF:000001">
    <property type="entry name" value="GTPase Obg"/>
    <property type="match status" value="1"/>
</dbReference>
<dbReference type="GO" id="GO:0005525">
    <property type="term" value="F:GTP binding"/>
    <property type="evidence" value="ECO:0007669"/>
    <property type="project" value="UniProtKB-UniRule"/>
</dbReference>
<dbReference type="PROSITE" id="PS51710">
    <property type="entry name" value="G_OBG"/>
    <property type="match status" value="1"/>
</dbReference>
<keyword evidence="4 7" id="KW-0378">Hydrolase</keyword>
<evidence type="ECO:0000256" key="1">
    <source>
        <dbReference type="ARBA" id="ARBA00007699"/>
    </source>
</evidence>
<dbReference type="InterPro" id="IPR006073">
    <property type="entry name" value="GTP-bd"/>
</dbReference>
<evidence type="ECO:0000256" key="5">
    <source>
        <dbReference type="ARBA" id="ARBA00022842"/>
    </source>
</evidence>
<dbReference type="GO" id="GO:0042254">
    <property type="term" value="P:ribosome biogenesis"/>
    <property type="evidence" value="ECO:0007669"/>
    <property type="project" value="UniProtKB-UniRule"/>
</dbReference>
<dbReference type="Pfam" id="PF01926">
    <property type="entry name" value="MMR_HSR1"/>
    <property type="match status" value="1"/>
</dbReference>
<keyword evidence="5 7" id="KW-0460">Magnesium</keyword>
<dbReference type="PROSITE" id="PS51883">
    <property type="entry name" value="OBG"/>
    <property type="match status" value="1"/>
</dbReference>
<reference evidence="10 11" key="1">
    <citation type="journal article" date="2013" name="PLoS ONE">
        <title>Cultivation and Complete Genome Sequencing of Gloeobacter kilaueensis sp. nov., from a Lava Cave in Kilauea Caldera, Hawai'i.</title>
        <authorList>
            <person name="Saw J.H."/>
            <person name="Schatz M."/>
            <person name="Brown M.V."/>
            <person name="Kunkel D.D."/>
            <person name="Foster J.S."/>
            <person name="Shick H."/>
            <person name="Christensen S."/>
            <person name="Hou S."/>
            <person name="Wan X."/>
            <person name="Donachie S.P."/>
        </authorList>
    </citation>
    <scope>NUCLEOTIDE SEQUENCE [LARGE SCALE GENOMIC DNA]</scope>
    <source>
        <strain evidence="11">JS</strain>
    </source>
</reference>